<name>A0ABN9URX0_9DINO</name>
<evidence type="ECO:0000256" key="1">
    <source>
        <dbReference type="SAM" id="MobiDB-lite"/>
    </source>
</evidence>
<accession>A0ABN9URX0</accession>
<comment type="caution">
    <text evidence="2">The sequence shown here is derived from an EMBL/GenBank/DDBJ whole genome shotgun (WGS) entry which is preliminary data.</text>
</comment>
<evidence type="ECO:0000313" key="2">
    <source>
        <dbReference type="EMBL" id="CAK0862182.1"/>
    </source>
</evidence>
<feature type="compositionally biased region" description="Basic and acidic residues" evidence="1">
    <location>
        <begin position="79"/>
        <end position="94"/>
    </location>
</feature>
<sequence length="94" mass="10046">MTAAARAPRTTTSDDPEGWSETGHAASEGGGVSLGLPRGPVRLLRSHPRLLRGREGSEKPRGSLRRSAYIGFSSIETAPRQHADRGSERKLAAQ</sequence>
<proteinExistence type="predicted"/>
<feature type="compositionally biased region" description="Low complexity" evidence="1">
    <location>
        <begin position="1"/>
        <end position="11"/>
    </location>
</feature>
<organism evidence="2 3">
    <name type="scientific">Prorocentrum cordatum</name>
    <dbReference type="NCBI Taxonomy" id="2364126"/>
    <lineage>
        <taxon>Eukaryota</taxon>
        <taxon>Sar</taxon>
        <taxon>Alveolata</taxon>
        <taxon>Dinophyceae</taxon>
        <taxon>Prorocentrales</taxon>
        <taxon>Prorocentraceae</taxon>
        <taxon>Prorocentrum</taxon>
    </lineage>
</organism>
<keyword evidence="3" id="KW-1185">Reference proteome</keyword>
<protein>
    <submittedName>
        <fullName evidence="2">Uncharacterized protein</fullName>
    </submittedName>
</protein>
<feature type="compositionally biased region" description="Low complexity" evidence="1">
    <location>
        <begin position="34"/>
        <end position="43"/>
    </location>
</feature>
<feature type="compositionally biased region" description="Basic and acidic residues" evidence="1">
    <location>
        <begin position="52"/>
        <end position="61"/>
    </location>
</feature>
<dbReference type="Proteomes" id="UP001189429">
    <property type="component" value="Unassembled WGS sequence"/>
</dbReference>
<feature type="region of interest" description="Disordered" evidence="1">
    <location>
        <begin position="1"/>
        <end position="94"/>
    </location>
</feature>
<dbReference type="EMBL" id="CAUYUJ010016134">
    <property type="protein sequence ID" value="CAK0862182.1"/>
    <property type="molecule type" value="Genomic_DNA"/>
</dbReference>
<evidence type="ECO:0000313" key="3">
    <source>
        <dbReference type="Proteomes" id="UP001189429"/>
    </source>
</evidence>
<gene>
    <name evidence="2" type="ORF">PCOR1329_LOCUS50665</name>
</gene>
<reference evidence="2" key="1">
    <citation type="submission" date="2023-10" db="EMBL/GenBank/DDBJ databases">
        <authorList>
            <person name="Chen Y."/>
            <person name="Shah S."/>
            <person name="Dougan E. K."/>
            <person name="Thang M."/>
            <person name="Chan C."/>
        </authorList>
    </citation>
    <scope>NUCLEOTIDE SEQUENCE [LARGE SCALE GENOMIC DNA]</scope>
</reference>